<dbReference type="Proteomes" id="UP001142810">
    <property type="component" value="Unassembled WGS sequence"/>
</dbReference>
<evidence type="ECO:0000259" key="1">
    <source>
        <dbReference type="PROSITE" id="PS51186"/>
    </source>
</evidence>
<evidence type="ECO:0000313" key="2">
    <source>
        <dbReference type="EMBL" id="MCW8107505.1"/>
    </source>
</evidence>
<dbReference type="InterPro" id="IPR016181">
    <property type="entry name" value="Acyl_CoA_acyltransferase"/>
</dbReference>
<reference evidence="2" key="1">
    <citation type="submission" date="2022-11" db="EMBL/GenBank/DDBJ databases">
        <title>Alteromonas sp. nov., isolated from sea water of the Qingdao.</title>
        <authorList>
            <person name="Wang Q."/>
        </authorList>
    </citation>
    <scope>NUCLEOTIDE SEQUENCE</scope>
    <source>
        <strain evidence="2">ASW11-7</strain>
    </source>
</reference>
<gene>
    <name evidence="2" type="ORF">OPS25_03175</name>
</gene>
<dbReference type="SUPFAM" id="SSF55729">
    <property type="entry name" value="Acyl-CoA N-acyltransferases (Nat)"/>
    <property type="match status" value="1"/>
</dbReference>
<organism evidence="2 3">
    <name type="scientific">Alteromonas aquimaris</name>
    <dbReference type="NCBI Taxonomy" id="2998417"/>
    <lineage>
        <taxon>Bacteria</taxon>
        <taxon>Pseudomonadati</taxon>
        <taxon>Pseudomonadota</taxon>
        <taxon>Gammaproteobacteria</taxon>
        <taxon>Alteromonadales</taxon>
        <taxon>Alteromonadaceae</taxon>
        <taxon>Alteromonas/Salinimonas group</taxon>
        <taxon>Alteromonas</taxon>
    </lineage>
</organism>
<feature type="domain" description="N-acetyltransferase" evidence="1">
    <location>
        <begin position="7"/>
        <end position="173"/>
    </location>
</feature>
<protein>
    <submittedName>
        <fullName evidence="2">GNAT family N-acetyltransferase</fullName>
    </submittedName>
</protein>
<dbReference type="Gene3D" id="3.40.630.30">
    <property type="match status" value="1"/>
</dbReference>
<dbReference type="InterPro" id="IPR000182">
    <property type="entry name" value="GNAT_dom"/>
</dbReference>
<evidence type="ECO:0000313" key="3">
    <source>
        <dbReference type="Proteomes" id="UP001142810"/>
    </source>
</evidence>
<sequence length="191" mass="21675">MKSVKQIDYVQFDPTHFDGVLELGNRVHGDNYLTTESIKTIYEDSWQDDINASWVALLEGKVVGFRLTYAASKWIPSEWCSPELWPFPPHQVCYFKCNTVDKSIRAHGVGSKLLKRSIERAKLQGAKAGLAHIWLASPGNSAFKYFSKNGGKLVKKHPNRWRYASIHEGYDCPVCEGYCECVAAEMILPFK</sequence>
<dbReference type="CDD" id="cd04301">
    <property type="entry name" value="NAT_SF"/>
    <property type="match status" value="1"/>
</dbReference>
<comment type="caution">
    <text evidence="2">The sequence shown here is derived from an EMBL/GenBank/DDBJ whole genome shotgun (WGS) entry which is preliminary data.</text>
</comment>
<dbReference type="EMBL" id="JAPFRD010000005">
    <property type="protein sequence ID" value="MCW8107505.1"/>
    <property type="molecule type" value="Genomic_DNA"/>
</dbReference>
<keyword evidence="3" id="KW-1185">Reference proteome</keyword>
<accession>A0ABT3P4T0</accession>
<proteinExistence type="predicted"/>
<dbReference type="Pfam" id="PF00583">
    <property type="entry name" value="Acetyltransf_1"/>
    <property type="match status" value="1"/>
</dbReference>
<name>A0ABT3P4T0_9ALTE</name>
<dbReference type="PROSITE" id="PS51186">
    <property type="entry name" value="GNAT"/>
    <property type="match status" value="1"/>
</dbReference>
<dbReference type="RefSeq" id="WP_265616214.1">
    <property type="nucleotide sequence ID" value="NZ_JAPFRD010000005.1"/>
</dbReference>